<reference evidence="1 2" key="1">
    <citation type="submission" date="2015-07" db="EMBL/GenBank/DDBJ databases">
        <title>The genome of Melipona quadrifasciata.</title>
        <authorList>
            <person name="Pan H."/>
            <person name="Kapheim K."/>
        </authorList>
    </citation>
    <scope>NUCLEOTIDE SEQUENCE [LARGE SCALE GENOMIC DNA]</scope>
    <source>
        <strain evidence="1">0111107301</strain>
        <tissue evidence="1">Whole body</tissue>
    </source>
</reference>
<gene>
    <name evidence="1" type="ORF">WN51_04911</name>
</gene>
<proteinExistence type="predicted"/>
<dbReference type="EMBL" id="KQ435876">
    <property type="protein sequence ID" value="KOX70171.1"/>
    <property type="molecule type" value="Genomic_DNA"/>
</dbReference>
<organism evidence="1 2">
    <name type="scientific">Melipona quadrifasciata</name>
    <dbReference type="NCBI Taxonomy" id="166423"/>
    <lineage>
        <taxon>Eukaryota</taxon>
        <taxon>Metazoa</taxon>
        <taxon>Ecdysozoa</taxon>
        <taxon>Arthropoda</taxon>
        <taxon>Hexapoda</taxon>
        <taxon>Insecta</taxon>
        <taxon>Pterygota</taxon>
        <taxon>Neoptera</taxon>
        <taxon>Endopterygota</taxon>
        <taxon>Hymenoptera</taxon>
        <taxon>Apocrita</taxon>
        <taxon>Aculeata</taxon>
        <taxon>Apoidea</taxon>
        <taxon>Anthophila</taxon>
        <taxon>Apidae</taxon>
        <taxon>Melipona</taxon>
    </lineage>
</organism>
<accession>A0A0N0U3Y9</accession>
<protein>
    <submittedName>
        <fullName evidence="1">Uncharacterized protein</fullName>
    </submittedName>
</protein>
<evidence type="ECO:0000313" key="1">
    <source>
        <dbReference type="EMBL" id="KOX70171.1"/>
    </source>
</evidence>
<keyword evidence="2" id="KW-1185">Reference proteome</keyword>
<dbReference type="AlphaFoldDB" id="A0A0N0U3Y9"/>
<evidence type="ECO:0000313" key="2">
    <source>
        <dbReference type="Proteomes" id="UP000053105"/>
    </source>
</evidence>
<dbReference type="Proteomes" id="UP000053105">
    <property type="component" value="Unassembled WGS sequence"/>
</dbReference>
<sequence length="54" mass="6429">MYEISCRFLSAFYQCNPLMHSLENTNVFDQRDGVYIFDGFRAFLTLIVQNDKEK</sequence>
<name>A0A0N0U3Y9_9HYME</name>